<comment type="similarity">
    <text evidence="4 17">Belongs to the glycosyltransferase 7 family.</text>
</comment>
<keyword evidence="7" id="KW-0812">Transmembrane</keyword>
<keyword evidence="15 17" id="KW-0464">Manganese</keyword>
<evidence type="ECO:0000256" key="13">
    <source>
        <dbReference type="ARBA" id="ARBA00023157"/>
    </source>
</evidence>
<dbReference type="GO" id="GO:0046872">
    <property type="term" value="F:metal ion binding"/>
    <property type="evidence" value="ECO:0007669"/>
    <property type="project" value="UniProtKB-UniRule"/>
</dbReference>
<sequence length="353" mass="40854">MFLGRIDKRCFFMCLAASQVLFILLLYRREASSLFHGIFGTNPEWDYSKTQDVYTNLSLFIPDSGAVKTQYCPIKSPVLVGPLSISFTKPPSLKKIQLKNRYVTSGGYFSPRHCFGRYRTAVIIPHRNREAHLRILLYYLHPFLQRQQLHYAIFVVHQAGNATFNRAKLLNIGVREALHYDDWDCLILHDVDLVPENDHNLYICDDSYPKHLSSAMDKFQYSLPYWTYFGGVSALTPDQFMKMNGFPNTYWGWGGEDDDIAMRIRLSGMSITRTPLALGRYKMIPHDRDSGNEENSLRHNLLSKTKRTWKEDGMNSLNFQLLSREKTPLYTNLTVDIGEAPVMPTEVGRWKVF</sequence>
<dbReference type="GO" id="GO:0006682">
    <property type="term" value="P:galactosylceramide biosynthetic process"/>
    <property type="evidence" value="ECO:0007669"/>
    <property type="project" value="TreeGrafter"/>
</dbReference>
<dbReference type="EC" id="2.4.1.-" evidence="17"/>
<dbReference type="EMBL" id="WNTK01000042">
    <property type="protein sequence ID" value="KAG9472660.1"/>
    <property type="molecule type" value="Genomic_DNA"/>
</dbReference>
<feature type="domain" description="Galactosyltransferase C-terminal" evidence="18">
    <location>
        <begin position="210"/>
        <end position="287"/>
    </location>
</feature>
<evidence type="ECO:0000256" key="7">
    <source>
        <dbReference type="ARBA" id="ARBA00022692"/>
    </source>
</evidence>
<dbReference type="AlphaFoldDB" id="A0A8J6ENL0"/>
<comment type="catalytic activity">
    <reaction evidence="16">
        <text>N-acetyl-D-glucosamine + UDP-alpha-D-galactose = beta-D-galactosyl-(1-&gt;4)-N-acetyl-D-glucosamine + UDP + H(+)</text>
        <dbReference type="Rhea" id="RHEA:17745"/>
        <dbReference type="ChEBI" id="CHEBI:15378"/>
        <dbReference type="ChEBI" id="CHEBI:58223"/>
        <dbReference type="ChEBI" id="CHEBI:60152"/>
        <dbReference type="ChEBI" id="CHEBI:66914"/>
        <dbReference type="ChEBI" id="CHEBI:506227"/>
        <dbReference type="EC" id="2.4.1.90"/>
    </reaction>
    <physiologicalReaction direction="left-to-right" evidence="16">
        <dbReference type="Rhea" id="RHEA:17746"/>
    </physiologicalReaction>
</comment>
<evidence type="ECO:0000256" key="9">
    <source>
        <dbReference type="ARBA" id="ARBA00022968"/>
    </source>
</evidence>
<dbReference type="CDD" id="cd00899">
    <property type="entry name" value="b4GalT"/>
    <property type="match status" value="1"/>
</dbReference>
<organism evidence="20 21">
    <name type="scientific">Eleutherodactylus coqui</name>
    <name type="common">Puerto Rican coqui</name>
    <dbReference type="NCBI Taxonomy" id="57060"/>
    <lineage>
        <taxon>Eukaryota</taxon>
        <taxon>Metazoa</taxon>
        <taxon>Chordata</taxon>
        <taxon>Craniata</taxon>
        <taxon>Vertebrata</taxon>
        <taxon>Euteleostomi</taxon>
        <taxon>Amphibia</taxon>
        <taxon>Batrachia</taxon>
        <taxon>Anura</taxon>
        <taxon>Neobatrachia</taxon>
        <taxon>Hyloidea</taxon>
        <taxon>Eleutherodactylidae</taxon>
        <taxon>Eleutherodactylinae</taxon>
        <taxon>Eleutherodactylus</taxon>
        <taxon>Eleutherodactylus</taxon>
    </lineage>
</organism>
<dbReference type="EMBL" id="WNTK01000042">
    <property type="protein sequence ID" value="KAG9472662.1"/>
    <property type="molecule type" value="Genomic_DNA"/>
</dbReference>
<evidence type="ECO:0000256" key="6">
    <source>
        <dbReference type="ARBA" id="ARBA00022679"/>
    </source>
</evidence>
<evidence type="ECO:0000256" key="5">
    <source>
        <dbReference type="ARBA" id="ARBA00022676"/>
    </source>
</evidence>
<evidence type="ECO:0000313" key="20">
    <source>
        <dbReference type="EMBL" id="KAG9472662.1"/>
    </source>
</evidence>
<comment type="pathway">
    <text evidence="3 17">Protein modification; protein glycosylation.</text>
</comment>
<proteinExistence type="inferred from homology"/>
<dbReference type="GO" id="GO:0003945">
    <property type="term" value="F:N-acetyllactosamine synthase activity"/>
    <property type="evidence" value="ECO:0007669"/>
    <property type="project" value="UniProtKB-EC"/>
</dbReference>
<dbReference type="PANTHER" id="PTHR19300:SF63">
    <property type="entry name" value="BETA-1,4-GALACTOSYLTRANSFERASE"/>
    <property type="match status" value="1"/>
</dbReference>
<dbReference type="Pfam" id="PF13733">
    <property type="entry name" value="Glyco_transf_7N"/>
    <property type="match status" value="1"/>
</dbReference>
<keyword evidence="6 17" id="KW-0808">Transferase</keyword>
<evidence type="ECO:0000256" key="1">
    <source>
        <dbReference type="ARBA" id="ARBA00001936"/>
    </source>
</evidence>
<evidence type="ECO:0000313" key="21">
    <source>
        <dbReference type="Proteomes" id="UP000770717"/>
    </source>
</evidence>
<evidence type="ECO:0000256" key="17">
    <source>
        <dbReference type="RuleBase" id="RU368121"/>
    </source>
</evidence>
<evidence type="ECO:0000256" key="14">
    <source>
        <dbReference type="ARBA" id="ARBA00023180"/>
    </source>
</evidence>
<name>A0A8J6ENL0_ELECQ</name>
<dbReference type="OrthoDB" id="10016069at2759"/>
<keyword evidence="9 17" id="KW-0735">Signal-anchor</keyword>
<keyword evidence="21" id="KW-1185">Reference proteome</keyword>
<keyword evidence="12" id="KW-0472">Membrane</keyword>
<dbReference type="InterPro" id="IPR029044">
    <property type="entry name" value="Nucleotide-diphossugar_trans"/>
</dbReference>
<evidence type="ECO:0000259" key="18">
    <source>
        <dbReference type="Pfam" id="PF02709"/>
    </source>
</evidence>
<dbReference type="Pfam" id="PF02709">
    <property type="entry name" value="Glyco_transf_7C"/>
    <property type="match status" value="1"/>
</dbReference>
<dbReference type="FunFam" id="3.90.550.10:FF:000028">
    <property type="entry name" value="beta-1,4-galactosyltransferase 1"/>
    <property type="match status" value="1"/>
</dbReference>
<dbReference type="SUPFAM" id="SSF53448">
    <property type="entry name" value="Nucleotide-diphospho-sugar transferases"/>
    <property type="match status" value="1"/>
</dbReference>
<dbReference type="GO" id="GO:0032580">
    <property type="term" value="C:Golgi cisterna membrane"/>
    <property type="evidence" value="ECO:0007669"/>
    <property type="project" value="UniProtKB-UniRule"/>
</dbReference>
<evidence type="ECO:0000256" key="10">
    <source>
        <dbReference type="ARBA" id="ARBA00022989"/>
    </source>
</evidence>
<evidence type="ECO:0000256" key="4">
    <source>
        <dbReference type="ARBA" id="ARBA00005735"/>
    </source>
</evidence>
<keyword evidence="11 17" id="KW-0333">Golgi apparatus</keyword>
<evidence type="ECO:0000256" key="3">
    <source>
        <dbReference type="ARBA" id="ARBA00004922"/>
    </source>
</evidence>
<dbReference type="UniPathway" id="UPA00378"/>
<comment type="cofactor">
    <cofactor evidence="1 17">
        <name>Mn(2+)</name>
        <dbReference type="ChEBI" id="CHEBI:29035"/>
    </cofactor>
</comment>
<keyword evidence="5 17" id="KW-0328">Glycosyltransferase</keyword>
<accession>A0A8J6ENL0</accession>
<gene>
    <name evidence="20" type="ORF">GDO78_018101</name>
</gene>
<evidence type="ECO:0000256" key="15">
    <source>
        <dbReference type="ARBA" id="ARBA00023211"/>
    </source>
</evidence>
<keyword evidence="14 17" id="KW-0325">Glycoprotein</keyword>
<evidence type="ECO:0000256" key="11">
    <source>
        <dbReference type="ARBA" id="ARBA00023034"/>
    </source>
</evidence>
<evidence type="ECO:0000259" key="19">
    <source>
        <dbReference type="Pfam" id="PF13733"/>
    </source>
</evidence>
<comment type="function">
    <text evidence="17">Responsible for the synthesis of complex-type N-linked oligosaccharides in many glycoproteins as well as the carbohydrate moieties of glycolipids.</text>
</comment>
<dbReference type="InterPro" id="IPR003859">
    <property type="entry name" value="Galactosyl_T"/>
</dbReference>
<dbReference type="Proteomes" id="UP000770717">
    <property type="component" value="Unassembled WGS sequence"/>
</dbReference>
<feature type="domain" description="Galactosyltransferase N-terminal" evidence="19">
    <location>
        <begin position="72"/>
        <end position="205"/>
    </location>
</feature>
<dbReference type="Gene3D" id="3.90.550.10">
    <property type="entry name" value="Spore Coat Polysaccharide Biosynthesis Protein SpsA, Chain A"/>
    <property type="match status" value="1"/>
</dbReference>
<evidence type="ECO:0000256" key="2">
    <source>
        <dbReference type="ARBA" id="ARBA00004323"/>
    </source>
</evidence>
<evidence type="ECO:0000256" key="16">
    <source>
        <dbReference type="ARBA" id="ARBA00049413"/>
    </source>
</evidence>
<dbReference type="InterPro" id="IPR027791">
    <property type="entry name" value="Galactosyl_T_C"/>
</dbReference>
<evidence type="ECO:0000256" key="8">
    <source>
        <dbReference type="ARBA" id="ARBA00022723"/>
    </source>
</evidence>
<comment type="caution">
    <text evidence="20">The sequence shown here is derived from an EMBL/GenBank/DDBJ whole genome shotgun (WGS) entry which is preliminary data.</text>
</comment>
<keyword evidence="8 17" id="KW-0479">Metal-binding</keyword>
<dbReference type="EMBL" id="WNTK01000042">
    <property type="protein sequence ID" value="KAG9472661.1"/>
    <property type="molecule type" value="Genomic_DNA"/>
</dbReference>
<dbReference type="PANTHER" id="PTHR19300">
    <property type="entry name" value="BETA-1,4-GALACTOSYLTRANSFERASE"/>
    <property type="match status" value="1"/>
</dbReference>
<comment type="subcellular location">
    <subcellularLocation>
        <location evidence="2 17">Golgi apparatus membrane</location>
        <topology evidence="2 17">Single-pass type II membrane protein</topology>
    </subcellularLocation>
</comment>
<reference evidence="20" key="1">
    <citation type="thesis" date="2020" institute="ProQuest LLC" country="789 East Eisenhower Parkway, Ann Arbor, MI, USA">
        <title>Comparative Genomics and Chromosome Evolution.</title>
        <authorList>
            <person name="Mudd A.B."/>
        </authorList>
    </citation>
    <scope>NUCLEOTIDE SEQUENCE</scope>
    <source>
        <strain evidence="20">HN-11 Male</strain>
        <tissue evidence="20">Kidney and liver</tissue>
    </source>
</reference>
<dbReference type="GO" id="GO:0000139">
    <property type="term" value="C:Golgi membrane"/>
    <property type="evidence" value="ECO:0007669"/>
    <property type="project" value="UniProtKB-SubCell"/>
</dbReference>
<evidence type="ECO:0000256" key="12">
    <source>
        <dbReference type="ARBA" id="ARBA00023136"/>
    </source>
</evidence>
<dbReference type="InterPro" id="IPR027995">
    <property type="entry name" value="Galactosyl_T_N"/>
</dbReference>
<keyword evidence="10" id="KW-1133">Transmembrane helix</keyword>
<keyword evidence="13" id="KW-1015">Disulfide bond</keyword>
<dbReference type="PRINTS" id="PR02050">
    <property type="entry name" value="B14GALTRFASE"/>
</dbReference>
<dbReference type="GO" id="GO:0005975">
    <property type="term" value="P:carbohydrate metabolic process"/>
    <property type="evidence" value="ECO:0007669"/>
    <property type="project" value="InterPro"/>
</dbReference>
<protein>
    <recommendedName>
        <fullName evidence="17">Beta-1,4-galactosyltransferase</fullName>
        <shortName evidence="17">Beta-1,4-GalTase</shortName>
        <ecNumber evidence="17">2.4.1.-</ecNumber>
    </recommendedName>
</protein>